<accession>K0ST62</accession>
<name>K0ST62_THAOC</name>
<keyword evidence="2" id="KW-0732">Signal</keyword>
<feature type="chain" id="PRO_5003840281" evidence="2">
    <location>
        <begin position="17"/>
        <end position="216"/>
    </location>
</feature>
<feature type="signal peptide" evidence="2">
    <location>
        <begin position="1"/>
        <end position="16"/>
    </location>
</feature>
<organism evidence="3 4">
    <name type="scientific">Thalassiosira oceanica</name>
    <name type="common">Marine diatom</name>
    <dbReference type="NCBI Taxonomy" id="159749"/>
    <lineage>
        <taxon>Eukaryota</taxon>
        <taxon>Sar</taxon>
        <taxon>Stramenopiles</taxon>
        <taxon>Ochrophyta</taxon>
        <taxon>Bacillariophyta</taxon>
        <taxon>Coscinodiscophyceae</taxon>
        <taxon>Thalassiosirophycidae</taxon>
        <taxon>Thalassiosirales</taxon>
        <taxon>Thalassiosiraceae</taxon>
        <taxon>Thalassiosira</taxon>
    </lineage>
</organism>
<proteinExistence type="predicted"/>
<dbReference type="AlphaFoldDB" id="K0ST62"/>
<feature type="region of interest" description="Disordered" evidence="1">
    <location>
        <begin position="142"/>
        <end position="168"/>
    </location>
</feature>
<feature type="region of interest" description="Disordered" evidence="1">
    <location>
        <begin position="71"/>
        <end position="115"/>
    </location>
</feature>
<dbReference type="OrthoDB" id="44326at2759"/>
<protein>
    <submittedName>
        <fullName evidence="3">Uncharacterized protein</fullName>
    </submittedName>
</protein>
<keyword evidence="4" id="KW-1185">Reference proteome</keyword>
<gene>
    <name evidence="3" type="ORF">THAOC_10227</name>
</gene>
<evidence type="ECO:0000256" key="1">
    <source>
        <dbReference type="SAM" id="MobiDB-lite"/>
    </source>
</evidence>
<evidence type="ECO:0000256" key="2">
    <source>
        <dbReference type="SAM" id="SignalP"/>
    </source>
</evidence>
<dbReference type="EMBL" id="AGNL01011130">
    <property type="protein sequence ID" value="EJK68580.1"/>
    <property type="molecule type" value="Genomic_DNA"/>
</dbReference>
<comment type="caution">
    <text evidence="3">The sequence shown here is derived from an EMBL/GenBank/DDBJ whole genome shotgun (WGS) entry which is preliminary data.</text>
</comment>
<evidence type="ECO:0000313" key="4">
    <source>
        <dbReference type="Proteomes" id="UP000266841"/>
    </source>
</evidence>
<dbReference type="Proteomes" id="UP000266841">
    <property type="component" value="Unassembled WGS sequence"/>
</dbReference>
<reference evidence="3 4" key="1">
    <citation type="journal article" date="2012" name="Genome Biol.">
        <title>Genome and low-iron response of an oceanic diatom adapted to chronic iron limitation.</title>
        <authorList>
            <person name="Lommer M."/>
            <person name="Specht M."/>
            <person name="Roy A.S."/>
            <person name="Kraemer L."/>
            <person name="Andreson R."/>
            <person name="Gutowska M.A."/>
            <person name="Wolf J."/>
            <person name="Bergner S.V."/>
            <person name="Schilhabel M.B."/>
            <person name="Klostermeier U.C."/>
            <person name="Beiko R.G."/>
            <person name="Rosenstiel P."/>
            <person name="Hippler M."/>
            <person name="Laroche J."/>
        </authorList>
    </citation>
    <scope>NUCLEOTIDE SEQUENCE [LARGE SCALE GENOMIC DNA]</scope>
    <source>
        <strain evidence="3 4">CCMP1005</strain>
    </source>
</reference>
<dbReference type="eggNOG" id="ENOG502T2MB">
    <property type="taxonomic scope" value="Eukaryota"/>
</dbReference>
<evidence type="ECO:0000313" key="3">
    <source>
        <dbReference type="EMBL" id="EJK68580.1"/>
    </source>
</evidence>
<sequence length="216" mass="24103">MIHLLFLCLSISYRDTQYLLEVVAGFSVIQRRKASWVAVGYCLQFCHSETETETEGHAGCLSGNFDASVGRQVKNNDDGHGSSMTPPFRHSPRPPFNQVYHSPTQQEQEQQQPSDFQRLRSRFEGVAPSSRARAARLAIMEQQQQNSGGHPPHLPPATPGTQQGDDNKITPELLVDALSGHEDGLLSIAERLMTHYDSGYDASELIDCVFAIFEWM</sequence>